<dbReference type="AlphaFoldDB" id="W6Q023"/>
<feature type="disulfide bond" evidence="11">
    <location>
        <begin position="92"/>
        <end position="104"/>
    </location>
</feature>
<keyword evidence="4 11" id="KW-0147">Chitin-binding</keyword>
<accession>W6Q023</accession>
<keyword evidence="7" id="KW-0843">Virulence</keyword>
<keyword evidence="18" id="KW-1185">Reference proteome</keyword>
<comment type="catalytic activity">
    <reaction evidence="1">
        <text>Random endo-hydrolysis of N-acetyl-beta-D-glucosaminide (1-&gt;4)-beta-linkages in chitin and chitodextrins.</text>
        <dbReference type="EC" id="3.2.1.14"/>
    </reaction>
</comment>
<evidence type="ECO:0000256" key="8">
    <source>
        <dbReference type="ARBA" id="ARBA00023277"/>
    </source>
</evidence>
<feature type="region of interest" description="Disordered" evidence="13">
    <location>
        <begin position="697"/>
        <end position="723"/>
    </location>
</feature>
<evidence type="ECO:0000259" key="15">
    <source>
        <dbReference type="PROSITE" id="PS50941"/>
    </source>
</evidence>
<keyword evidence="9 12" id="KW-0326">Glycosidase</keyword>
<feature type="disulfide bond" evidence="11">
    <location>
        <begin position="97"/>
        <end position="111"/>
    </location>
</feature>
<dbReference type="PROSITE" id="PS00026">
    <property type="entry name" value="CHIT_BIND_I_1"/>
    <property type="match status" value="1"/>
</dbReference>
<feature type="disulfide bond" evidence="11">
    <location>
        <begin position="116"/>
        <end position="120"/>
    </location>
</feature>
<feature type="compositionally biased region" description="Polar residues" evidence="13">
    <location>
        <begin position="701"/>
        <end position="711"/>
    </location>
</feature>
<evidence type="ECO:0000256" key="1">
    <source>
        <dbReference type="ARBA" id="ARBA00000822"/>
    </source>
</evidence>
<dbReference type="OMA" id="CNTPGCV"/>
<evidence type="ECO:0000256" key="12">
    <source>
        <dbReference type="RuleBase" id="RU000489"/>
    </source>
</evidence>
<protein>
    <recommendedName>
        <fullName evidence="3">chitinase</fullName>
        <ecNumber evidence="3">3.2.1.14</ecNumber>
    </recommendedName>
</protein>
<dbReference type="GO" id="GO:0008061">
    <property type="term" value="F:chitin binding"/>
    <property type="evidence" value="ECO:0007669"/>
    <property type="project" value="UniProtKB-UniRule"/>
</dbReference>
<keyword evidence="10" id="KW-0624">Polysaccharide degradation</keyword>
<evidence type="ECO:0000256" key="6">
    <source>
        <dbReference type="ARBA" id="ARBA00023024"/>
    </source>
</evidence>
<dbReference type="InterPro" id="IPR011583">
    <property type="entry name" value="Chitinase_II/V-like_cat"/>
</dbReference>
<dbReference type="InterPro" id="IPR050314">
    <property type="entry name" value="Glycosyl_Hydrlase_18"/>
</dbReference>
<dbReference type="PROSITE" id="PS51910">
    <property type="entry name" value="GH18_2"/>
    <property type="match status" value="1"/>
</dbReference>
<evidence type="ECO:0000256" key="14">
    <source>
        <dbReference type="SAM" id="SignalP"/>
    </source>
</evidence>
<keyword evidence="11" id="KW-1015">Disulfide bond</keyword>
<evidence type="ECO:0000256" key="9">
    <source>
        <dbReference type="ARBA" id="ARBA00023295"/>
    </source>
</evidence>
<dbReference type="GO" id="GO:0006032">
    <property type="term" value="P:chitin catabolic process"/>
    <property type="evidence" value="ECO:0007669"/>
    <property type="project" value="UniProtKB-KW"/>
</dbReference>
<dbReference type="PANTHER" id="PTHR11177:SF333">
    <property type="entry name" value="CHITINASE"/>
    <property type="match status" value="1"/>
</dbReference>
<proteinExistence type="inferred from homology"/>
<dbReference type="Gene3D" id="3.20.20.80">
    <property type="entry name" value="Glycosidases"/>
    <property type="match status" value="1"/>
</dbReference>
<reference evidence="17" key="1">
    <citation type="journal article" date="2014" name="Nat. Commun.">
        <title>Multiple recent horizontal transfers of a large genomic region in cheese making fungi.</title>
        <authorList>
            <person name="Cheeseman K."/>
            <person name="Ropars J."/>
            <person name="Renault P."/>
            <person name="Dupont J."/>
            <person name="Gouzy J."/>
            <person name="Branca A."/>
            <person name="Abraham A.L."/>
            <person name="Ceppi M."/>
            <person name="Conseiller E."/>
            <person name="Debuchy R."/>
            <person name="Malagnac F."/>
            <person name="Goarin A."/>
            <person name="Silar P."/>
            <person name="Lacoste S."/>
            <person name="Sallet E."/>
            <person name="Bensimon A."/>
            <person name="Giraud T."/>
            <person name="Brygoo Y."/>
        </authorList>
    </citation>
    <scope>NUCLEOTIDE SEQUENCE [LARGE SCALE GENOMIC DNA]</scope>
    <source>
        <strain evidence="17">FM164</strain>
    </source>
</reference>
<evidence type="ECO:0000256" key="5">
    <source>
        <dbReference type="ARBA" id="ARBA00022801"/>
    </source>
</evidence>
<dbReference type="SUPFAM" id="SSF57016">
    <property type="entry name" value="Plant lectins/antimicrobial peptides"/>
    <property type="match status" value="1"/>
</dbReference>
<comment type="caution">
    <text evidence="11">Lacks conserved residue(s) required for the propagation of feature annotation.</text>
</comment>
<dbReference type="Pfam" id="PF00704">
    <property type="entry name" value="Glyco_hydro_18"/>
    <property type="match status" value="1"/>
</dbReference>
<dbReference type="InterPro" id="IPR017853">
    <property type="entry name" value="GH"/>
</dbReference>
<dbReference type="PROSITE" id="PS01095">
    <property type="entry name" value="GH18_1"/>
    <property type="match status" value="1"/>
</dbReference>
<dbReference type="CDD" id="cd00035">
    <property type="entry name" value="ChtBD1"/>
    <property type="match status" value="1"/>
</dbReference>
<dbReference type="OrthoDB" id="73875at2759"/>
<dbReference type="InterPro" id="IPR001223">
    <property type="entry name" value="Glyco_hydro18_cat"/>
</dbReference>
<keyword evidence="8" id="KW-0119">Carbohydrate metabolism</keyword>
<dbReference type="EC" id="3.2.1.14" evidence="3"/>
<feature type="signal peptide" evidence="14">
    <location>
        <begin position="1"/>
        <end position="22"/>
    </location>
</feature>
<dbReference type="CDD" id="cd06922">
    <property type="entry name" value="ChtBD1_GH18_1"/>
    <property type="match status" value="1"/>
</dbReference>
<keyword evidence="6" id="KW-0146">Chitin degradation</keyword>
<evidence type="ECO:0000256" key="3">
    <source>
        <dbReference type="ARBA" id="ARBA00012729"/>
    </source>
</evidence>
<evidence type="ECO:0000256" key="2">
    <source>
        <dbReference type="ARBA" id="ARBA00008682"/>
    </source>
</evidence>
<name>W6Q023_PENRF</name>
<dbReference type="SMART" id="SM00636">
    <property type="entry name" value="Glyco_18"/>
    <property type="match status" value="1"/>
</dbReference>
<dbReference type="Gene3D" id="3.30.60.10">
    <property type="entry name" value="Endochitinase-like"/>
    <property type="match status" value="1"/>
</dbReference>
<dbReference type="InterPro" id="IPR036861">
    <property type="entry name" value="Endochitinase-like_sf"/>
</dbReference>
<gene>
    <name evidence="17" type="ORF">PROQFM164_S01g003447</name>
</gene>
<dbReference type="InterPro" id="IPR001579">
    <property type="entry name" value="Glyco_hydro_18_chit_AS"/>
</dbReference>
<feature type="domain" description="GH18" evidence="16">
    <location>
        <begin position="182"/>
        <end position="537"/>
    </location>
</feature>
<dbReference type="Proteomes" id="UP000030686">
    <property type="component" value="Unassembled WGS sequence"/>
</dbReference>
<sequence>MQGLKSSLFLAGLLLVSQLTTGATSQVQNGSSIYKARFEVHEESTPRYQNVTGRTANPMVRALLPVNSSDSSLHKRADNGLPTGTCAPGTPCSNGACCSNTGVCGYSPDECGSDVCLSNCDAKAECGEYSEGGSVSCPLNVCCSEFGFCGTTDDFCSDKCQTGFGSCGAVKEPSCSGSSATKRRIGYYESWATQRPCDIRYPSDLDVTALTHVNFAFVYFHPTSFEIIPMDAGDPDLYPQFTSLKQKNPSLQTWVSIGGWAFNDDTNSPNTQTAFSDMSSTATNRKAFITSLMQFMRTYGFDGVDIDWEYPAAEDRGGVEADTDNFSLLLSDMKSAFGGQYGISVTLPSSYWYMRWFDLKAMAKSVNFFNFMSYDIHGVWDSTSKFTGPYVKPHTNLTEVRLGLDLLWRNAIDPSMLNLGLGWYGRSFTLKDPSCNTPGCVFSYGGTAGECTKSAGTLSNAEIQRIISSNGLTPTMDNEAAVKWITWDSNQWVSYDDGETVQMKVKAANELCLGGIMIWSLDQDSSSNTSGNDFLGIGVTNGVAATDAEKIRTLQASAQAVANNRNSCYWSFCGQECTVGFIPETYAKGQVTGISLDTTCSGDDVQTLCCAPGTNTGTCDWYGWRGVGMPCVTGYCPEGSDLIAINTNSYVDDSDLGAIYNLTCNGGSQSYCCSDFVPSSYANTDSLNLVGQDGLTKRGSRLSQKSNSNEKSIAKRGVSSSTEDPTCLGFIDMLGAVFGSRLVWAIGSDVTNMWGAESSFNYYQEINDMCVKPTEVIVHEKGSGADGVVADAAAKFGQGAVGPGVTDIPRKTITTIEAAPATAVTTIGDYSVTTFSTTAQEDCSVTYTCSYGKGFDEVCDNQRWAIDKGLGGKTVYHKAPRRPGRTFKDTWNQKRGAQWYAWKEEIEEGNFKGRYTCEVDEFPLASFLESARNAYQVVRLINGPANALHGRDYGAWLAAVYVPCSALRARQGKPAPPITVKFGDFPAGDHRNYARLDDEHFIQYYGFDSQTRDSSCWATYTWGQTTTVSDQGFRAMPNDPMYMRPYFWPAFNNYRAPPSDENLPTEIFSAQWLKREVARSVLQQDLPLSAIYETEQAAEILEGEVIAPPTATDPSSYSDKTFVASQTASPQTSTNKIARETGGAHARMHPHGHGHRKWHY</sequence>
<dbReference type="PROSITE" id="PS50941">
    <property type="entry name" value="CHIT_BIND_I_2"/>
    <property type="match status" value="2"/>
</dbReference>
<dbReference type="SUPFAM" id="SSF54556">
    <property type="entry name" value="Chitinase insertion domain"/>
    <property type="match status" value="1"/>
</dbReference>
<evidence type="ECO:0000256" key="4">
    <source>
        <dbReference type="ARBA" id="ARBA00022669"/>
    </source>
</evidence>
<dbReference type="EMBL" id="HG792015">
    <property type="protein sequence ID" value="CDM29635.1"/>
    <property type="molecule type" value="Genomic_DNA"/>
</dbReference>
<feature type="disulfide bond" evidence="11">
    <location>
        <begin position="142"/>
        <end position="156"/>
    </location>
</feature>
<keyword evidence="14" id="KW-0732">Signal</keyword>
<evidence type="ECO:0000256" key="10">
    <source>
        <dbReference type="ARBA" id="ARBA00023326"/>
    </source>
</evidence>
<evidence type="ECO:0000313" key="18">
    <source>
        <dbReference type="Proteomes" id="UP000030686"/>
    </source>
</evidence>
<dbReference type="InterPro" id="IPR001002">
    <property type="entry name" value="Chitin-bd_1"/>
</dbReference>
<dbReference type="InterPro" id="IPR018371">
    <property type="entry name" value="Chitin-binding_1_CS"/>
</dbReference>
<dbReference type="STRING" id="1365484.W6Q023"/>
<feature type="domain" description="Chitin-binding type-1" evidence="15">
    <location>
        <begin position="83"/>
        <end position="122"/>
    </location>
</feature>
<dbReference type="PANTHER" id="PTHR11177">
    <property type="entry name" value="CHITINASE"/>
    <property type="match status" value="1"/>
</dbReference>
<feature type="disulfide bond" evidence="11">
    <location>
        <begin position="137"/>
        <end position="149"/>
    </location>
</feature>
<feature type="chain" id="PRO_5004879286" description="chitinase" evidence="14">
    <location>
        <begin position="23"/>
        <end position="1160"/>
    </location>
</feature>
<comment type="similarity">
    <text evidence="2">Belongs to the glycosyl hydrolase 18 family. Chitinase class V subfamily.</text>
</comment>
<evidence type="ECO:0000256" key="11">
    <source>
        <dbReference type="PROSITE-ProRule" id="PRU00261"/>
    </source>
</evidence>
<evidence type="ECO:0000259" key="16">
    <source>
        <dbReference type="PROSITE" id="PS51910"/>
    </source>
</evidence>
<keyword evidence="5 12" id="KW-0378">Hydrolase</keyword>
<evidence type="ECO:0000313" key="17">
    <source>
        <dbReference type="EMBL" id="CDM29635.1"/>
    </source>
</evidence>
<evidence type="ECO:0000256" key="13">
    <source>
        <dbReference type="SAM" id="MobiDB-lite"/>
    </source>
</evidence>
<dbReference type="GO" id="GO:0000272">
    <property type="term" value="P:polysaccharide catabolic process"/>
    <property type="evidence" value="ECO:0007669"/>
    <property type="project" value="UniProtKB-KW"/>
</dbReference>
<dbReference type="SUPFAM" id="SSF51445">
    <property type="entry name" value="(Trans)glycosidases"/>
    <property type="match status" value="1"/>
</dbReference>
<dbReference type="Gene3D" id="3.10.50.10">
    <property type="match status" value="1"/>
</dbReference>
<dbReference type="GO" id="GO:0008843">
    <property type="term" value="F:endochitinase activity"/>
    <property type="evidence" value="ECO:0007669"/>
    <property type="project" value="UniProtKB-EC"/>
</dbReference>
<dbReference type="Pfam" id="PF00187">
    <property type="entry name" value="Chitin_bind_1"/>
    <property type="match status" value="1"/>
</dbReference>
<feature type="domain" description="Chitin-binding type-1" evidence="15">
    <location>
        <begin position="123"/>
        <end position="169"/>
    </location>
</feature>
<organism evidence="17 18">
    <name type="scientific">Penicillium roqueforti (strain FM164)</name>
    <dbReference type="NCBI Taxonomy" id="1365484"/>
    <lineage>
        <taxon>Eukaryota</taxon>
        <taxon>Fungi</taxon>
        <taxon>Dikarya</taxon>
        <taxon>Ascomycota</taxon>
        <taxon>Pezizomycotina</taxon>
        <taxon>Eurotiomycetes</taxon>
        <taxon>Eurotiomycetidae</taxon>
        <taxon>Eurotiales</taxon>
        <taxon>Aspergillaceae</taxon>
        <taxon>Penicillium</taxon>
    </lineage>
</organism>
<dbReference type="InterPro" id="IPR029070">
    <property type="entry name" value="Chitinase_insertion_sf"/>
</dbReference>
<evidence type="ECO:0000256" key="7">
    <source>
        <dbReference type="ARBA" id="ARBA00023026"/>
    </source>
</evidence>
<dbReference type="SMART" id="SM00270">
    <property type="entry name" value="ChtBD1"/>
    <property type="match status" value="2"/>
</dbReference>